<dbReference type="Pfam" id="PF06866">
    <property type="entry name" value="DUF1256"/>
    <property type="match status" value="1"/>
</dbReference>
<organism evidence="1 2">
    <name type="scientific">Paenibacillus herberti</name>
    <dbReference type="NCBI Taxonomy" id="1619309"/>
    <lineage>
        <taxon>Bacteria</taxon>
        <taxon>Bacillati</taxon>
        <taxon>Bacillota</taxon>
        <taxon>Bacilli</taxon>
        <taxon>Bacillales</taxon>
        <taxon>Paenibacillaceae</taxon>
        <taxon>Paenibacillus</taxon>
    </lineage>
</organism>
<accession>A0A229NTD9</accession>
<dbReference type="AlphaFoldDB" id="A0A229NTD9"/>
<dbReference type="GO" id="GO:0006508">
    <property type="term" value="P:proteolysis"/>
    <property type="evidence" value="ECO:0007669"/>
    <property type="project" value="UniProtKB-KW"/>
</dbReference>
<comment type="caution">
    <text evidence="1">The sequence shown here is derived from an EMBL/GenBank/DDBJ whole genome shotgun (WGS) entry which is preliminary data.</text>
</comment>
<keyword evidence="1" id="KW-0645">Protease</keyword>
<dbReference type="RefSeq" id="WP_089526879.1">
    <property type="nucleotide sequence ID" value="NZ_NMUQ01000004.1"/>
</dbReference>
<gene>
    <name evidence="1" type="primary">yyaC</name>
    <name evidence="1" type="ORF">CGZ75_23605</name>
</gene>
<dbReference type="Proteomes" id="UP000215145">
    <property type="component" value="Unassembled WGS sequence"/>
</dbReference>
<proteinExistence type="predicted"/>
<dbReference type="InterPro" id="IPR009665">
    <property type="entry name" value="YyaC"/>
</dbReference>
<dbReference type="NCBIfam" id="TIGR02841">
    <property type="entry name" value="spore_YyaC"/>
    <property type="match status" value="1"/>
</dbReference>
<keyword evidence="1" id="KW-0378">Hydrolase</keyword>
<evidence type="ECO:0000313" key="1">
    <source>
        <dbReference type="EMBL" id="OXM13150.1"/>
    </source>
</evidence>
<evidence type="ECO:0000313" key="2">
    <source>
        <dbReference type="Proteomes" id="UP000215145"/>
    </source>
</evidence>
<dbReference type="SUPFAM" id="SSF53163">
    <property type="entry name" value="HybD-like"/>
    <property type="match status" value="1"/>
</dbReference>
<protein>
    <submittedName>
        <fullName evidence="1">Spore protease YyaC</fullName>
    </submittedName>
</protein>
<reference evidence="1 2" key="1">
    <citation type="submission" date="2017-07" db="EMBL/GenBank/DDBJ databases">
        <title>Paenibacillus herberti R33 genome sequencing and assembly.</title>
        <authorList>
            <person name="Su W."/>
        </authorList>
    </citation>
    <scope>NUCLEOTIDE SEQUENCE [LARGE SCALE GENOMIC DNA]</scope>
    <source>
        <strain evidence="1 2">R33</strain>
    </source>
</reference>
<keyword evidence="2" id="KW-1185">Reference proteome</keyword>
<dbReference type="OrthoDB" id="9815953at2"/>
<dbReference type="InterPro" id="IPR023430">
    <property type="entry name" value="Pept_HybD-like_dom_sf"/>
</dbReference>
<dbReference type="GO" id="GO:0008233">
    <property type="term" value="F:peptidase activity"/>
    <property type="evidence" value="ECO:0007669"/>
    <property type="project" value="UniProtKB-KW"/>
</dbReference>
<name>A0A229NTD9_9BACL</name>
<dbReference type="EMBL" id="NMUQ01000004">
    <property type="protein sequence ID" value="OXM13150.1"/>
    <property type="molecule type" value="Genomic_DNA"/>
</dbReference>
<sequence>MSRDTRLNRTQEVAKWARVDKAGLQTFFEAIAAKFPSRDEVVFLCVGSDRSTGDSLGPLVGSLLTELGFPRVVGTLEQPCDSEQVSPILSTLNEAPCVIAIDACLGRAESTGLYLVRNGPLQPGQAIGQHLPAVGDFSVAAVVNTQGHKPYWIIQTTSLYRVLGMARTIADAAVVVWPDAVDGVLPRESLIPGSQR</sequence>